<organism evidence="2 3">
    <name type="scientific">Aspergillus parasiticus</name>
    <dbReference type="NCBI Taxonomy" id="5067"/>
    <lineage>
        <taxon>Eukaryota</taxon>
        <taxon>Fungi</taxon>
        <taxon>Dikarya</taxon>
        <taxon>Ascomycota</taxon>
        <taxon>Pezizomycotina</taxon>
        <taxon>Eurotiomycetes</taxon>
        <taxon>Eurotiomycetidae</taxon>
        <taxon>Eurotiales</taxon>
        <taxon>Aspergillaceae</taxon>
        <taxon>Aspergillus</taxon>
        <taxon>Aspergillus subgen. Circumdati</taxon>
    </lineage>
</organism>
<sequence length="152" mass="17346">MDLLEGIYFETINDPDNIEMKDRWSYLCFVSSFYVTAQPILVTMPIHCRSVPLVCDGLSSTAFYHHIRITSLECFLRLATTSLPNSGDTRCPQHSFFGLIVISRCFMDACTLLSWRNHLCCLKSNIRKSLIANHCFAVLAWLGLPLLPWVLN</sequence>
<keyword evidence="1" id="KW-1133">Transmembrane helix</keyword>
<gene>
    <name evidence="2" type="ORF">BDV34DRAFT_31289</name>
</gene>
<protein>
    <submittedName>
        <fullName evidence="2">Uncharacterized protein</fullName>
    </submittedName>
</protein>
<accession>A0A5N6DV94</accession>
<dbReference type="EMBL" id="ML734948">
    <property type="protein sequence ID" value="KAB8209071.1"/>
    <property type="molecule type" value="Genomic_DNA"/>
</dbReference>
<keyword evidence="1" id="KW-0472">Membrane</keyword>
<feature type="transmembrane region" description="Helical" evidence="1">
    <location>
        <begin position="131"/>
        <end position="151"/>
    </location>
</feature>
<evidence type="ECO:0000313" key="3">
    <source>
        <dbReference type="Proteomes" id="UP000326532"/>
    </source>
</evidence>
<reference evidence="2 3" key="1">
    <citation type="submission" date="2019-04" db="EMBL/GenBank/DDBJ databases">
        <title>Fungal friends and foes A comparative genomics study of 23 Aspergillus species from section Flavi.</title>
        <authorList>
            <consortium name="DOE Joint Genome Institute"/>
            <person name="Kjaerbolling I."/>
            <person name="Vesth T.C."/>
            <person name="Frisvad J.C."/>
            <person name="Nybo J.L."/>
            <person name="Theobald S."/>
            <person name="Kildgaard S."/>
            <person name="Petersen T.I."/>
            <person name="Kuo A."/>
            <person name="Sato A."/>
            <person name="Lyhne E.K."/>
            <person name="Kogle M.E."/>
            <person name="Wiebenga A."/>
            <person name="Kun R.S."/>
            <person name="Lubbers R.J."/>
            <person name="Makela M.R."/>
            <person name="Barry K."/>
            <person name="Chovatia M."/>
            <person name="Clum A."/>
            <person name="Daum C."/>
            <person name="Haridas S."/>
            <person name="He G."/>
            <person name="LaButti K."/>
            <person name="Lipzen A."/>
            <person name="Mondo S."/>
            <person name="Pangilinan J."/>
            <person name="Riley R."/>
            <person name="Salamov A."/>
            <person name="Simmons B.A."/>
            <person name="Magnuson J.K."/>
            <person name="Henrissat B."/>
            <person name="Mortensen U.H."/>
            <person name="Larsen T.O."/>
            <person name="De vries R.P."/>
            <person name="Grigoriev I.V."/>
            <person name="Machida M."/>
            <person name="Baker S.E."/>
            <person name="Andersen M.R."/>
        </authorList>
    </citation>
    <scope>NUCLEOTIDE SEQUENCE [LARGE SCALE GENOMIC DNA]</scope>
    <source>
        <strain evidence="2 3">CBS 117618</strain>
    </source>
</reference>
<keyword evidence="1" id="KW-0812">Transmembrane</keyword>
<name>A0A5N6DV94_ASPPA</name>
<keyword evidence="3" id="KW-1185">Reference proteome</keyword>
<dbReference type="Proteomes" id="UP000326532">
    <property type="component" value="Unassembled WGS sequence"/>
</dbReference>
<proteinExistence type="predicted"/>
<dbReference type="VEuPathDB" id="FungiDB:BDV34DRAFT_31289"/>
<dbReference type="AlphaFoldDB" id="A0A5N6DV94"/>
<evidence type="ECO:0000256" key="1">
    <source>
        <dbReference type="SAM" id="Phobius"/>
    </source>
</evidence>
<evidence type="ECO:0000313" key="2">
    <source>
        <dbReference type="EMBL" id="KAB8209071.1"/>
    </source>
</evidence>